<reference evidence="3" key="1">
    <citation type="journal article" date="2021" name="BMC Genomics">
        <title>Chromosome-level genome assembly and manually-curated proteome of model necrotroph Parastagonospora nodorum Sn15 reveals a genome-wide trove of candidate effector homologs, and redundancy of virulence-related functions within an accessory chromosome.</title>
        <authorList>
            <person name="Bertazzoni S."/>
            <person name="Jones D.A.B."/>
            <person name="Phan H.T."/>
            <person name="Tan K.-C."/>
            <person name="Hane J.K."/>
        </authorList>
    </citation>
    <scope>NUCLEOTIDE SEQUENCE [LARGE SCALE GENOMIC DNA]</scope>
    <source>
        <strain evidence="3">SN15 / ATCC MYA-4574 / FGSC 10173)</strain>
    </source>
</reference>
<feature type="non-terminal residue" evidence="2">
    <location>
        <position position="136"/>
    </location>
</feature>
<feature type="signal peptide" evidence="1">
    <location>
        <begin position="1"/>
        <end position="28"/>
    </location>
</feature>
<evidence type="ECO:0000256" key="1">
    <source>
        <dbReference type="SAM" id="SignalP"/>
    </source>
</evidence>
<dbReference type="AlphaFoldDB" id="A0A7U2FDY7"/>
<dbReference type="EMBL" id="CP069037">
    <property type="protein sequence ID" value="QRD03497.1"/>
    <property type="molecule type" value="Genomic_DNA"/>
</dbReference>
<keyword evidence="3" id="KW-1185">Reference proteome</keyword>
<name>A0A7U2FDY7_PHANO</name>
<protein>
    <recommendedName>
        <fullName evidence="4">Ecp2 effector protein domain-containing protein</fullName>
    </recommendedName>
</protein>
<sequence length="136" mass="14115">FHLLPTSTINMHFSTLTSILLAATGINAAALSKRVDSIPLNIYTGTGCNQGRPITTAFVPADGSCFGIAPILSGNTDSGLIDDTILKTLPKGCTLLVYSDFDCTSVNFINYDATGRCGTFGPGLLIHSARAVGTCA</sequence>
<evidence type="ECO:0000313" key="2">
    <source>
        <dbReference type="EMBL" id="QRD03497.1"/>
    </source>
</evidence>
<evidence type="ECO:0000313" key="3">
    <source>
        <dbReference type="Proteomes" id="UP000663193"/>
    </source>
</evidence>
<organism evidence="2 3">
    <name type="scientific">Phaeosphaeria nodorum (strain SN15 / ATCC MYA-4574 / FGSC 10173)</name>
    <name type="common">Glume blotch fungus</name>
    <name type="synonym">Parastagonospora nodorum</name>
    <dbReference type="NCBI Taxonomy" id="321614"/>
    <lineage>
        <taxon>Eukaryota</taxon>
        <taxon>Fungi</taxon>
        <taxon>Dikarya</taxon>
        <taxon>Ascomycota</taxon>
        <taxon>Pezizomycotina</taxon>
        <taxon>Dothideomycetes</taxon>
        <taxon>Pleosporomycetidae</taxon>
        <taxon>Pleosporales</taxon>
        <taxon>Pleosporineae</taxon>
        <taxon>Phaeosphaeriaceae</taxon>
        <taxon>Parastagonospora</taxon>
    </lineage>
</organism>
<dbReference type="VEuPathDB" id="FungiDB:JI435_102770"/>
<proteinExistence type="predicted"/>
<feature type="chain" id="PRO_5030701249" description="Ecp2 effector protein domain-containing protein" evidence="1">
    <location>
        <begin position="29"/>
        <end position="136"/>
    </location>
</feature>
<gene>
    <name evidence="2" type="ORF">JI435_102770</name>
</gene>
<evidence type="ECO:0008006" key="4">
    <source>
        <dbReference type="Google" id="ProtNLM"/>
    </source>
</evidence>
<dbReference type="OrthoDB" id="3745536at2759"/>
<keyword evidence="1" id="KW-0732">Signal</keyword>
<accession>A0A7U2FDY7</accession>
<dbReference type="Proteomes" id="UP000663193">
    <property type="component" value="Chromosome 15"/>
</dbReference>